<dbReference type="Gene3D" id="3.40.50.10540">
    <property type="entry name" value="Crotonobetainyl-coa:carnitine coa-transferase, domain 1"/>
    <property type="match status" value="1"/>
</dbReference>
<dbReference type="GO" id="GO:0016740">
    <property type="term" value="F:transferase activity"/>
    <property type="evidence" value="ECO:0007669"/>
    <property type="project" value="UniProtKB-KW"/>
</dbReference>
<dbReference type="InterPro" id="IPR044855">
    <property type="entry name" value="CoA-Trfase_III_dom3_sf"/>
</dbReference>
<evidence type="ECO:0000313" key="2">
    <source>
        <dbReference type="Proteomes" id="UP000785783"/>
    </source>
</evidence>
<dbReference type="InterPro" id="IPR023606">
    <property type="entry name" value="CoA-Trfase_III_dom_1_sf"/>
</dbReference>
<dbReference type="Proteomes" id="UP000785783">
    <property type="component" value="Unassembled WGS sequence"/>
</dbReference>
<organism evidence="1 2">
    <name type="scientific">PS1 clade bacterium</name>
    <dbReference type="NCBI Taxonomy" id="2175152"/>
    <lineage>
        <taxon>Bacteria</taxon>
        <taxon>Pseudomonadati</taxon>
        <taxon>Pseudomonadota</taxon>
        <taxon>Alphaproteobacteria</taxon>
        <taxon>PS1 clade</taxon>
    </lineage>
</organism>
<proteinExistence type="predicted"/>
<reference evidence="1" key="1">
    <citation type="submission" date="2020-10" db="EMBL/GenBank/DDBJ databases">
        <title>Microbiome of the Black Sea water column analyzed by genome centric metagenomics.</title>
        <authorList>
            <person name="Cabello-Yeves P.J."/>
            <person name="Callieri C."/>
            <person name="Picazo A."/>
            <person name="Mehrshad M."/>
            <person name="Haro-Moreno J.M."/>
            <person name="Roda-Garcia J."/>
            <person name="Dzembekova N."/>
            <person name="Slabakova V."/>
            <person name="Slabakova N."/>
            <person name="Moncheva S."/>
            <person name="Rodriguez-Valera F."/>
        </authorList>
    </citation>
    <scope>NUCLEOTIDE SEQUENCE</scope>
    <source>
        <strain evidence="1">BS307-5m-G5</strain>
    </source>
</reference>
<comment type="caution">
    <text evidence="1">The sequence shown here is derived from an EMBL/GenBank/DDBJ whole genome shotgun (WGS) entry which is preliminary data.</text>
</comment>
<dbReference type="SUPFAM" id="SSF89796">
    <property type="entry name" value="CoA-transferase family III (CaiB/BaiF)"/>
    <property type="match status" value="1"/>
</dbReference>
<protein>
    <submittedName>
        <fullName evidence="1">CoA transferase</fullName>
    </submittedName>
</protein>
<dbReference type="Gene3D" id="3.30.1540.10">
    <property type="entry name" value="formyl-coa transferase, domain 3"/>
    <property type="match status" value="1"/>
</dbReference>
<dbReference type="PANTHER" id="PTHR48228">
    <property type="entry name" value="SUCCINYL-COA--D-CITRAMALATE COA-TRANSFERASE"/>
    <property type="match status" value="1"/>
</dbReference>
<dbReference type="AlphaFoldDB" id="A0A937L3S1"/>
<dbReference type="InterPro" id="IPR003673">
    <property type="entry name" value="CoA-Trfase_fam_III"/>
</dbReference>
<sequence length="402" mass="43708">MLEGVKIIEMATYIAAPSAGGIMADWGAEVIKIEPLGGCPMRKFYASAMTDDYPDNPISALDNRGKRAIAVNTGTEEGRAIVRKLVADADVFLTNVRPGQLKDQKLDFDTLSKINPKLVYASVTGFGLEGEEADKPGFDTAAFNAKSGFGWIMTPKGSAPAPLRTAAGDHITGIATASGILAALLKARDTGKGTLVESSLVRSAAYAVGCDYGTWLRYGRIARSRPREEAIVAVNNYYMTKDENWLFLNGRPNEPDWPDIARAIGREDLIEDERFGSLRDRRSNGVALIAMMDEAFSKKTLDEWKPILDEAGLIWSPVQTFEQAFEDPQMHAAGVYVDMPKADGTSYKNIASPIRFGDESSDPKGPLPEIGQHTLDVLTELGVDEETRQSYLEAGIIGQHKG</sequence>
<keyword evidence="1" id="KW-0808">Transferase</keyword>
<name>A0A937L3S1_9PROT</name>
<gene>
    <name evidence="1" type="ORF">ISQ19_04120</name>
</gene>
<dbReference type="PANTHER" id="PTHR48228:SF2">
    <property type="entry name" value="E-CINNAMOYL-COA:R-PHENYLLACTATE COA TRANSFERASE LARGE SUBUNIT"/>
    <property type="match status" value="1"/>
</dbReference>
<dbReference type="InterPro" id="IPR050509">
    <property type="entry name" value="CoA-transferase_III"/>
</dbReference>
<evidence type="ECO:0000313" key="1">
    <source>
        <dbReference type="EMBL" id="MBL6761864.1"/>
    </source>
</evidence>
<accession>A0A937L3S1</accession>
<dbReference type="EMBL" id="JADHOK010000043">
    <property type="protein sequence ID" value="MBL6761864.1"/>
    <property type="molecule type" value="Genomic_DNA"/>
</dbReference>
<dbReference type="Pfam" id="PF02515">
    <property type="entry name" value="CoA_transf_3"/>
    <property type="match status" value="1"/>
</dbReference>